<organism evidence="1 2">
    <name type="scientific">Tripterygium wilfordii</name>
    <name type="common">Thunder God vine</name>
    <dbReference type="NCBI Taxonomy" id="458696"/>
    <lineage>
        <taxon>Eukaryota</taxon>
        <taxon>Viridiplantae</taxon>
        <taxon>Streptophyta</taxon>
        <taxon>Embryophyta</taxon>
        <taxon>Tracheophyta</taxon>
        <taxon>Spermatophyta</taxon>
        <taxon>Magnoliopsida</taxon>
        <taxon>eudicotyledons</taxon>
        <taxon>Gunneridae</taxon>
        <taxon>Pentapetalae</taxon>
        <taxon>rosids</taxon>
        <taxon>fabids</taxon>
        <taxon>Celastrales</taxon>
        <taxon>Celastraceae</taxon>
        <taxon>Tripterygium</taxon>
    </lineage>
</organism>
<dbReference type="EMBL" id="JAAARO010000008">
    <property type="protein sequence ID" value="KAF5743814.1"/>
    <property type="molecule type" value="Genomic_DNA"/>
</dbReference>
<gene>
    <name evidence="1" type="ORF">HS088_TW08G00402</name>
</gene>
<protein>
    <submittedName>
        <fullName evidence="1">Ethylene-responsive transcription factor RAP2-12-like</fullName>
    </submittedName>
</protein>
<evidence type="ECO:0000313" key="1">
    <source>
        <dbReference type="EMBL" id="KAF5743814.1"/>
    </source>
</evidence>
<keyword evidence="2" id="KW-1185">Reference proteome</keyword>
<dbReference type="Proteomes" id="UP000593562">
    <property type="component" value="Unassembled WGS sequence"/>
</dbReference>
<proteinExistence type="predicted"/>
<reference evidence="1 2" key="1">
    <citation type="journal article" date="2020" name="Nat. Commun.">
        <title>Genome of Tripterygium wilfordii and identification of cytochrome P450 involved in triptolide biosynthesis.</title>
        <authorList>
            <person name="Tu L."/>
            <person name="Su P."/>
            <person name="Zhang Z."/>
            <person name="Gao L."/>
            <person name="Wang J."/>
            <person name="Hu T."/>
            <person name="Zhou J."/>
            <person name="Zhang Y."/>
            <person name="Zhao Y."/>
            <person name="Liu Y."/>
            <person name="Song Y."/>
            <person name="Tong Y."/>
            <person name="Lu Y."/>
            <person name="Yang J."/>
            <person name="Xu C."/>
            <person name="Jia M."/>
            <person name="Peters R.J."/>
            <person name="Huang L."/>
            <person name="Gao W."/>
        </authorList>
    </citation>
    <scope>NUCLEOTIDE SEQUENCE [LARGE SCALE GENOMIC DNA]</scope>
    <source>
        <strain evidence="2">cv. XIE 37</strain>
        <tissue evidence="1">Leaf</tissue>
    </source>
</reference>
<dbReference type="InParanoid" id="A0A7J7DBZ2"/>
<sequence length="282" mass="30995">MCGGAMISELMPPMTVPPSRRVTANLLWPNLKNRSSGKSRKAINLVDDFEADFKEFKDEESDEEEELDVKPFVFSAEPPHAESHSRGISRVQPHLDQNLFGSNNPDLEYYGNMGFFEEKPPTNQFGCVDTFPANGNVGVKSFSSSGNAPMYFNSDQGSKSNSLDCSDYGWGEKGPTTPEISSVISAFEGDDLVFMENAIPKKKLKSCSEEVVPPQENSAKSLSDELTAFDSQMKLLIPCLEGSWDAGLDSFLNGDSTQDGENLMDFWNFDDLSSMQVAGGVF</sequence>
<dbReference type="AlphaFoldDB" id="A0A7J7DBZ2"/>
<evidence type="ECO:0000313" key="2">
    <source>
        <dbReference type="Proteomes" id="UP000593562"/>
    </source>
</evidence>
<dbReference type="FunCoup" id="A0A7J7DBZ2">
    <property type="interactions" value="3439"/>
</dbReference>
<comment type="caution">
    <text evidence="1">The sequence shown here is derived from an EMBL/GenBank/DDBJ whole genome shotgun (WGS) entry which is preliminary data.</text>
</comment>
<name>A0A7J7DBZ2_TRIWF</name>
<accession>A0A7J7DBZ2</accession>